<evidence type="ECO:0000313" key="3">
    <source>
        <dbReference type="EMBL" id="ARU46132.1"/>
    </source>
</evidence>
<dbReference type="Pfam" id="PF04264">
    <property type="entry name" value="YceI"/>
    <property type="match status" value="1"/>
</dbReference>
<keyword evidence="4" id="KW-1185">Reference proteome</keyword>
<evidence type="ECO:0000313" key="4">
    <source>
        <dbReference type="Proteomes" id="UP000195652"/>
    </source>
</evidence>
<accession>A0A7Y4LGG2</accession>
<protein>
    <submittedName>
        <fullName evidence="3">YceI family protein</fullName>
    </submittedName>
</protein>
<comment type="similarity">
    <text evidence="1">Belongs to the UPF0312 family.</text>
</comment>
<evidence type="ECO:0000256" key="1">
    <source>
        <dbReference type="ARBA" id="ARBA00008812"/>
    </source>
</evidence>
<dbReference type="PANTHER" id="PTHR34406:SF1">
    <property type="entry name" value="PROTEIN YCEI"/>
    <property type="match status" value="1"/>
</dbReference>
<dbReference type="KEGG" id="csil:CBE74_06135"/>
<reference evidence="3 4" key="4">
    <citation type="journal article" date="2020" name="PLoS ONE">
        <title>Taxonomic classification of strain PO100/5 shows a broader geographic distribution and genetic markers of the recently described Corynebacterium silvaticum.</title>
        <authorList>
            <person name="Viana M.V.C."/>
            <person name="Profeta R."/>
            <person name="da Silva A.L."/>
            <person name="Hurtado R."/>
            <person name="Cerqueira J.C."/>
            <person name="Ribeiro B.F.S."/>
            <person name="Almeida M.O."/>
            <person name="Morais-Rodrigues F."/>
            <person name="Soares S.C."/>
            <person name="Oliveira M."/>
            <person name="Tavares L."/>
            <person name="Figueiredo H."/>
            <person name="Wattam A.R."/>
            <person name="Barh D."/>
            <person name="Ghosh P."/>
            <person name="Silva A."/>
            <person name="Azevedo V."/>
        </authorList>
    </citation>
    <scope>NUCLEOTIDE SEQUENCE [LARGE SCALE GENOMIC DNA]</scope>
    <source>
        <strain evidence="3 4">PO100/5</strain>
    </source>
</reference>
<dbReference type="AlphaFoldDB" id="A0A7Y4LGG2"/>
<reference evidence="3 4" key="1">
    <citation type="journal article" date="2014" name="BMC Vet. Res.">
        <title>First report of Corynebacterium pseudotuberculosis from caseous lymphadenitis lesions in Black Alentejano pig (Sus scrofa domesticus).</title>
        <authorList>
            <person name="Oliveira M."/>
            <person name="Barroco C."/>
            <person name="Mottola C."/>
            <person name="Santos R."/>
            <person name="Lemsaddek A."/>
            <person name="Tavares L."/>
            <person name="Semedo-Lemsaddek T."/>
        </authorList>
    </citation>
    <scope>NUCLEOTIDE SEQUENCE [LARGE SCALE GENOMIC DNA]</scope>
    <source>
        <strain evidence="3 4">PO100/5</strain>
    </source>
</reference>
<reference evidence="3 4" key="2">
    <citation type="journal article" date="2020" name="Antonie Van Leeuwenhoek">
        <title>Phylogenomic characterisation of a novel corynebacterial species pathogenic to animals.</title>
        <authorList>
            <person name="Moller J."/>
            <person name="Musella L."/>
            <person name="Melnikov V."/>
            <person name="Geissdorfer W."/>
            <person name="Burkovski A."/>
            <person name="Sangal V."/>
        </authorList>
    </citation>
    <scope>NUCLEOTIDE SEQUENCE [LARGE SCALE GENOMIC DNA]</scope>
    <source>
        <strain evidence="3 4">PO100/5</strain>
    </source>
</reference>
<dbReference type="InterPro" id="IPR007372">
    <property type="entry name" value="Lipid/polyisoprenoid-bd_YceI"/>
</dbReference>
<reference evidence="3 4" key="3">
    <citation type="journal article" date="2020" name="Int. J. Syst. Evol. Microbiol.">
        <title>Corynebacterium silvaticum sp. nov., a unique group of NTTB corynebacteria in wild boar and roe deer.</title>
        <authorList>
            <person name="Dangel A."/>
            <person name="Berger A."/>
            <person name="Rau J."/>
            <person name="Eisenberg T."/>
            <person name="Kampfer P."/>
            <person name="Margos G."/>
            <person name="Contzen M."/>
            <person name="Busse H.J."/>
            <person name="Konrad R."/>
            <person name="Peters M."/>
            <person name="Sting R."/>
            <person name="Sing A."/>
        </authorList>
    </citation>
    <scope>NUCLEOTIDE SEQUENCE [LARGE SCALE GENOMIC DNA]</scope>
    <source>
        <strain evidence="3 4">PO100/5</strain>
    </source>
</reference>
<gene>
    <name evidence="3" type="ORF">CBE74_06135</name>
</gene>
<dbReference type="GeneID" id="75007829"/>
<organism evidence="3 4">
    <name type="scientific">Corynebacterium silvaticum</name>
    <dbReference type="NCBI Taxonomy" id="2320431"/>
    <lineage>
        <taxon>Bacteria</taxon>
        <taxon>Bacillati</taxon>
        <taxon>Actinomycetota</taxon>
        <taxon>Actinomycetes</taxon>
        <taxon>Mycobacteriales</taxon>
        <taxon>Corynebacteriaceae</taxon>
        <taxon>Corynebacterium</taxon>
    </lineage>
</organism>
<feature type="domain" description="Lipid/polyisoprenoid-binding YceI-like" evidence="2">
    <location>
        <begin position="57"/>
        <end position="228"/>
    </location>
</feature>
<proteinExistence type="inferred from homology"/>
<dbReference type="OrthoDB" id="117810at2"/>
<dbReference type="PANTHER" id="PTHR34406">
    <property type="entry name" value="PROTEIN YCEI"/>
    <property type="match status" value="1"/>
</dbReference>
<name>A0A7Y4LGG2_9CORY</name>
<evidence type="ECO:0000259" key="2">
    <source>
        <dbReference type="SMART" id="SM00867"/>
    </source>
</evidence>
<dbReference type="Gene3D" id="2.40.128.110">
    <property type="entry name" value="Lipid/polyisoprenoid-binding, YceI-like"/>
    <property type="match status" value="1"/>
</dbReference>
<dbReference type="EMBL" id="CP021417">
    <property type="protein sequence ID" value="ARU46132.1"/>
    <property type="molecule type" value="Genomic_DNA"/>
</dbReference>
<dbReference type="InterPro" id="IPR036761">
    <property type="entry name" value="TTHA0802/YceI-like_sf"/>
</dbReference>
<dbReference type="Proteomes" id="UP000195652">
    <property type="component" value="Chromosome"/>
</dbReference>
<sequence length="230" mass="24611">MEKKHKLIALGTAVIVVLLSVFAVAMAIIPLVNGPGVKTEALDASDAKAATTDINGTWKVIYGKAPNISSAGFTFYEVLPAEKRVTSGSTQSVTGTVEVKDQKIVSGKVAINMADIRTDNDKRDNNVRAKIFEVEKYPEATFETTGSTDVSSIPEDGTTTEITIPGKLTIHGKTNAISPNFTIVRDGDTVKLSSTIPINRLDYDVNTPEFAAAKIDTNGEINVLLTLKKN</sequence>
<dbReference type="SMART" id="SM00867">
    <property type="entry name" value="YceI"/>
    <property type="match status" value="1"/>
</dbReference>
<dbReference type="SUPFAM" id="SSF101874">
    <property type="entry name" value="YceI-like"/>
    <property type="match status" value="1"/>
</dbReference>
<dbReference type="RefSeq" id="WP_087453949.1">
    <property type="nucleotide sequence ID" value="NZ_CP021417.2"/>
</dbReference>